<keyword evidence="2 4" id="KW-0238">DNA-binding</keyword>
<dbReference type="EMBL" id="UGQT01000001">
    <property type="protein sequence ID" value="STZ61661.1"/>
    <property type="molecule type" value="Genomic_DNA"/>
</dbReference>
<dbReference type="AlphaFoldDB" id="A0A378TLM3"/>
<dbReference type="Pfam" id="PF16859">
    <property type="entry name" value="TetR_C_11"/>
    <property type="match status" value="1"/>
</dbReference>
<evidence type="ECO:0000256" key="2">
    <source>
        <dbReference type="ARBA" id="ARBA00023125"/>
    </source>
</evidence>
<evidence type="ECO:0000256" key="1">
    <source>
        <dbReference type="ARBA" id="ARBA00023015"/>
    </source>
</evidence>
<evidence type="ECO:0000256" key="3">
    <source>
        <dbReference type="ARBA" id="ARBA00023163"/>
    </source>
</evidence>
<feature type="domain" description="HTH tetR-type" evidence="5">
    <location>
        <begin position="21"/>
        <end position="81"/>
    </location>
</feature>
<accession>A0A378TLM3</accession>
<reference evidence="6 7" key="1">
    <citation type="submission" date="2018-06" db="EMBL/GenBank/DDBJ databases">
        <authorList>
            <consortium name="Pathogen Informatics"/>
            <person name="Doyle S."/>
        </authorList>
    </citation>
    <scope>NUCLEOTIDE SEQUENCE [LARGE SCALE GENOMIC DNA]</scope>
    <source>
        <strain evidence="6 7">NCTC10821</strain>
    </source>
</reference>
<feature type="DNA-binding region" description="H-T-H motif" evidence="4">
    <location>
        <begin position="44"/>
        <end position="63"/>
    </location>
</feature>
<keyword evidence="7" id="KW-1185">Reference proteome</keyword>
<dbReference type="Pfam" id="PF00440">
    <property type="entry name" value="TetR_N"/>
    <property type="match status" value="1"/>
</dbReference>
<dbReference type="InterPro" id="IPR050109">
    <property type="entry name" value="HTH-type_TetR-like_transc_reg"/>
</dbReference>
<dbReference type="PROSITE" id="PS50977">
    <property type="entry name" value="HTH_TETR_2"/>
    <property type="match status" value="1"/>
</dbReference>
<dbReference type="Gene3D" id="1.10.357.10">
    <property type="entry name" value="Tetracycline Repressor, domain 2"/>
    <property type="match status" value="1"/>
</dbReference>
<dbReference type="GO" id="GO:0000976">
    <property type="term" value="F:transcription cis-regulatory region binding"/>
    <property type="evidence" value="ECO:0007669"/>
    <property type="project" value="TreeGrafter"/>
</dbReference>
<evidence type="ECO:0000256" key="4">
    <source>
        <dbReference type="PROSITE-ProRule" id="PRU00335"/>
    </source>
</evidence>
<sequence length="207" mass="22857">MRPRATVEKAVRPGRGRRPASEVRQAVLEAAARLLYDEGLRAVTFERVAAAAGASKVTLYKWWSTPAVLAFEAYHADVMPGLAFPDNGDFQTDLRTQLHSFARAMMERPGSGARTRGQVIAEIVGAAHGDATLADAFHAYYTTPRRELTQRMFRLARERGQIPAHLDLPALADQLWGACYHKLMMFGEPLDDGYIDALIANLFGRTG</sequence>
<proteinExistence type="predicted"/>
<dbReference type="RefSeq" id="WP_115280540.1">
    <property type="nucleotide sequence ID" value="NZ_AP022600.1"/>
</dbReference>
<organism evidence="6 7">
    <name type="scientific">Mycolicibacterium tokaiense</name>
    <dbReference type="NCBI Taxonomy" id="39695"/>
    <lineage>
        <taxon>Bacteria</taxon>
        <taxon>Bacillati</taxon>
        <taxon>Actinomycetota</taxon>
        <taxon>Actinomycetes</taxon>
        <taxon>Mycobacteriales</taxon>
        <taxon>Mycobacteriaceae</taxon>
        <taxon>Mycolicibacterium</taxon>
    </lineage>
</organism>
<gene>
    <name evidence="6" type="ORF">NCTC10821_05218</name>
</gene>
<dbReference type="InterPro" id="IPR009057">
    <property type="entry name" value="Homeodomain-like_sf"/>
</dbReference>
<dbReference type="PANTHER" id="PTHR30055:SF148">
    <property type="entry name" value="TETR-FAMILY TRANSCRIPTIONAL REGULATOR"/>
    <property type="match status" value="1"/>
</dbReference>
<evidence type="ECO:0000313" key="7">
    <source>
        <dbReference type="Proteomes" id="UP000254978"/>
    </source>
</evidence>
<protein>
    <submittedName>
        <fullName evidence="6">TetR family transcriptional regulator</fullName>
    </submittedName>
</protein>
<name>A0A378TLM3_9MYCO</name>
<dbReference type="InterPro" id="IPR011075">
    <property type="entry name" value="TetR_C"/>
</dbReference>
<evidence type="ECO:0000313" key="6">
    <source>
        <dbReference type="EMBL" id="STZ61661.1"/>
    </source>
</evidence>
<dbReference type="SUPFAM" id="SSF46689">
    <property type="entry name" value="Homeodomain-like"/>
    <property type="match status" value="1"/>
</dbReference>
<dbReference type="PANTHER" id="PTHR30055">
    <property type="entry name" value="HTH-TYPE TRANSCRIPTIONAL REGULATOR RUTR"/>
    <property type="match status" value="1"/>
</dbReference>
<keyword evidence="3" id="KW-0804">Transcription</keyword>
<keyword evidence="1" id="KW-0805">Transcription regulation</keyword>
<dbReference type="Proteomes" id="UP000254978">
    <property type="component" value="Unassembled WGS sequence"/>
</dbReference>
<dbReference type="SUPFAM" id="SSF48498">
    <property type="entry name" value="Tetracyclin repressor-like, C-terminal domain"/>
    <property type="match status" value="1"/>
</dbReference>
<evidence type="ECO:0000259" key="5">
    <source>
        <dbReference type="PROSITE" id="PS50977"/>
    </source>
</evidence>
<dbReference type="OrthoDB" id="9796019at2"/>
<dbReference type="InterPro" id="IPR001647">
    <property type="entry name" value="HTH_TetR"/>
</dbReference>
<dbReference type="InterPro" id="IPR036271">
    <property type="entry name" value="Tet_transcr_reg_TetR-rel_C_sf"/>
</dbReference>
<dbReference type="Gene3D" id="1.10.10.60">
    <property type="entry name" value="Homeodomain-like"/>
    <property type="match status" value="1"/>
</dbReference>
<dbReference type="GO" id="GO:0003700">
    <property type="term" value="F:DNA-binding transcription factor activity"/>
    <property type="evidence" value="ECO:0007669"/>
    <property type="project" value="TreeGrafter"/>
</dbReference>